<dbReference type="InterPro" id="IPR001841">
    <property type="entry name" value="Znf_RING"/>
</dbReference>
<organism evidence="11 12">
    <name type="scientific">Cinchona calisaya</name>
    <dbReference type="NCBI Taxonomy" id="153742"/>
    <lineage>
        <taxon>Eukaryota</taxon>
        <taxon>Viridiplantae</taxon>
        <taxon>Streptophyta</taxon>
        <taxon>Embryophyta</taxon>
        <taxon>Tracheophyta</taxon>
        <taxon>Spermatophyta</taxon>
        <taxon>Magnoliopsida</taxon>
        <taxon>eudicotyledons</taxon>
        <taxon>Gunneridae</taxon>
        <taxon>Pentapetalae</taxon>
        <taxon>asterids</taxon>
        <taxon>lamiids</taxon>
        <taxon>Gentianales</taxon>
        <taxon>Rubiaceae</taxon>
        <taxon>Cinchonoideae</taxon>
        <taxon>Cinchoneae</taxon>
        <taxon>Cinchona</taxon>
    </lineage>
</organism>
<dbReference type="Pfam" id="PF13639">
    <property type="entry name" value="zf-RING_2"/>
    <property type="match status" value="1"/>
</dbReference>
<dbReference type="InterPro" id="IPR013083">
    <property type="entry name" value="Znf_RING/FYVE/PHD"/>
</dbReference>
<protein>
    <recommendedName>
        <fullName evidence="2">RING-type E3 ubiquitin transferase</fullName>
        <ecNumber evidence="2">2.3.2.27</ecNumber>
    </recommendedName>
</protein>
<comment type="catalytic activity">
    <reaction evidence="1">
        <text>S-ubiquitinyl-[E2 ubiquitin-conjugating enzyme]-L-cysteine + [acceptor protein]-L-lysine = [E2 ubiquitin-conjugating enzyme]-L-cysteine + N(6)-ubiquitinyl-[acceptor protein]-L-lysine.</text>
        <dbReference type="EC" id="2.3.2.27"/>
    </reaction>
</comment>
<reference evidence="11 12" key="1">
    <citation type="submission" date="2024-11" db="EMBL/GenBank/DDBJ databases">
        <title>A near-complete genome assembly of Cinchona calisaya.</title>
        <authorList>
            <person name="Lian D.C."/>
            <person name="Zhao X.W."/>
            <person name="Wei L."/>
        </authorList>
    </citation>
    <scope>NUCLEOTIDE SEQUENCE [LARGE SCALE GENOMIC DNA]</scope>
    <source>
        <tissue evidence="11">Nenye</tissue>
    </source>
</reference>
<evidence type="ECO:0000256" key="2">
    <source>
        <dbReference type="ARBA" id="ARBA00012483"/>
    </source>
</evidence>
<dbReference type="AlphaFoldDB" id="A0ABD2YY21"/>
<dbReference type="Proteomes" id="UP001630127">
    <property type="component" value="Unassembled WGS sequence"/>
</dbReference>
<keyword evidence="3" id="KW-0808">Transferase</keyword>
<comment type="caution">
    <text evidence="11">The sequence shown here is derived from an EMBL/GenBank/DDBJ whole genome shotgun (WGS) entry which is preliminary data.</text>
</comment>
<evidence type="ECO:0000256" key="5">
    <source>
        <dbReference type="ARBA" id="ARBA00022771"/>
    </source>
</evidence>
<feature type="compositionally biased region" description="Basic and acidic residues" evidence="9">
    <location>
        <begin position="94"/>
        <end position="110"/>
    </location>
</feature>
<keyword evidence="4" id="KW-0479">Metal-binding</keyword>
<evidence type="ECO:0000256" key="7">
    <source>
        <dbReference type="ARBA" id="ARBA00022833"/>
    </source>
</evidence>
<feature type="region of interest" description="Disordered" evidence="9">
    <location>
        <begin position="52"/>
        <end position="110"/>
    </location>
</feature>
<feature type="domain" description="RING-type" evidence="10">
    <location>
        <begin position="171"/>
        <end position="211"/>
    </location>
</feature>
<dbReference type="EC" id="2.3.2.27" evidence="2"/>
<evidence type="ECO:0000256" key="1">
    <source>
        <dbReference type="ARBA" id="ARBA00000900"/>
    </source>
</evidence>
<evidence type="ECO:0000313" key="11">
    <source>
        <dbReference type="EMBL" id="KAL3511020.1"/>
    </source>
</evidence>
<keyword evidence="5 8" id="KW-0863">Zinc-finger</keyword>
<gene>
    <name evidence="11" type="ORF">ACH5RR_030421</name>
</gene>
<evidence type="ECO:0000256" key="9">
    <source>
        <dbReference type="SAM" id="MobiDB-lite"/>
    </source>
</evidence>
<accession>A0ABD2YY21</accession>
<dbReference type="PROSITE" id="PS50089">
    <property type="entry name" value="ZF_RING_2"/>
    <property type="match status" value="1"/>
</dbReference>
<proteinExistence type="predicted"/>
<dbReference type="PANTHER" id="PTHR46463:SF38">
    <property type="entry name" value="RING_U-BOX SUPERFAMILY PROTEIN-RELATED"/>
    <property type="match status" value="1"/>
</dbReference>
<keyword evidence="6" id="KW-0833">Ubl conjugation pathway</keyword>
<keyword evidence="12" id="KW-1185">Reference proteome</keyword>
<dbReference type="PANTHER" id="PTHR46463">
    <property type="entry name" value="ZINC FINGER, RING/FYVE/PHD-TYPE"/>
    <property type="match status" value="1"/>
</dbReference>
<dbReference type="GO" id="GO:0008270">
    <property type="term" value="F:zinc ion binding"/>
    <property type="evidence" value="ECO:0007669"/>
    <property type="project" value="UniProtKB-KW"/>
</dbReference>
<dbReference type="SMART" id="SM00184">
    <property type="entry name" value="RING"/>
    <property type="match status" value="1"/>
</dbReference>
<evidence type="ECO:0000259" key="10">
    <source>
        <dbReference type="PROSITE" id="PS50089"/>
    </source>
</evidence>
<evidence type="ECO:0000256" key="8">
    <source>
        <dbReference type="PROSITE-ProRule" id="PRU00175"/>
    </source>
</evidence>
<dbReference type="GO" id="GO:0061630">
    <property type="term" value="F:ubiquitin protein ligase activity"/>
    <property type="evidence" value="ECO:0007669"/>
    <property type="project" value="UniProtKB-EC"/>
</dbReference>
<dbReference type="EMBL" id="JBJUIK010000012">
    <property type="protein sequence ID" value="KAL3511020.1"/>
    <property type="molecule type" value="Genomic_DNA"/>
</dbReference>
<feature type="compositionally biased region" description="Polar residues" evidence="9">
    <location>
        <begin position="65"/>
        <end position="87"/>
    </location>
</feature>
<evidence type="ECO:0000256" key="3">
    <source>
        <dbReference type="ARBA" id="ARBA00022679"/>
    </source>
</evidence>
<evidence type="ECO:0000256" key="6">
    <source>
        <dbReference type="ARBA" id="ARBA00022786"/>
    </source>
</evidence>
<sequence>MGAVCCCFPVPDVFGHGDENDTNNGNCPCFTWCIQSIQNKLFARGSEHPIPAANQGAASSEPMVPNNSSSATRSCDITLQMNSNSRYSPVPQDDVVRRQDKGSNHSRVEPEPLIDPEVQQIPRLLKLEDKLVNADDQRDSNCSKSCVKDLSSSMQKGIGYDVPLSEDEDVCPTCLEEYTPENPKIITKCSHHYHLSCIYEWMERSESCPVCGRLMEFSETT</sequence>
<name>A0ABD2YY21_9GENT</name>
<dbReference type="CDD" id="cd23116">
    <property type="entry name" value="RING-H2_AIRP1-like"/>
    <property type="match status" value="1"/>
</dbReference>
<dbReference type="Gene3D" id="3.30.40.10">
    <property type="entry name" value="Zinc/RING finger domain, C3HC4 (zinc finger)"/>
    <property type="match status" value="1"/>
</dbReference>
<keyword evidence="7" id="KW-0862">Zinc</keyword>
<evidence type="ECO:0000313" key="12">
    <source>
        <dbReference type="Proteomes" id="UP001630127"/>
    </source>
</evidence>
<dbReference type="SUPFAM" id="SSF57850">
    <property type="entry name" value="RING/U-box"/>
    <property type="match status" value="1"/>
</dbReference>
<evidence type="ECO:0000256" key="4">
    <source>
        <dbReference type="ARBA" id="ARBA00022723"/>
    </source>
</evidence>